<dbReference type="PIRSF" id="PIRSF015853">
    <property type="entry name" value="Pep_DppA"/>
    <property type="match status" value="1"/>
</dbReference>
<keyword evidence="2" id="KW-0862">Zinc</keyword>
<name>A0A1V0U7V6_STRVN</name>
<dbReference type="Pfam" id="PF04951">
    <property type="entry name" value="Peptidase_M55"/>
    <property type="match status" value="2"/>
</dbReference>
<dbReference type="Gene3D" id="3.30.1360.130">
    <property type="entry name" value="Dipeptide transport protein"/>
    <property type="match status" value="1"/>
</dbReference>
<organism evidence="3 4">
    <name type="scientific">Streptomyces violaceoruber</name>
    <dbReference type="NCBI Taxonomy" id="1935"/>
    <lineage>
        <taxon>Bacteria</taxon>
        <taxon>Bacillati</taxon>
        <taxon>Actinomycetota</taxon>
        <taxon>Actinomycetes</taxon>
        <taxon>Kitasatosporales</taxon>
        <taxon>Streptomycetaceae</taxon>
        <taxon>Streptomyces</taxon>
        <taxon>Streptomyces violaceoruber group</taxon>
    </lineage>
</organism>
<protein>
    <submittedName>
        <fullName evidence="3">Aminopeptidase</fullName>
    </submittedName>
</protein>
<gene>
    <name evidence="3" type="ORF">B1H20_07865</name>
</gene>
<keyword evidence="3" id="KW-0031">Aminopeptidase</keyword>
<evidence type="ECO:0000256" key="2">
    <source>
        <dbReference type="PIRSR" id="PIRSR015853-2"/>
    </source>
</evidence>
<dbReference type="OrthoDB" id="9785420at2"/>
<feature type="binding site" evidence="2">
    <location>
        <position position="61"/>
    </location>
    <ligand>
        <name>Zn(2+)</name>
        <dbReference type="ChEBI" id="CHEBI:29105"/>
        <label>2</label>
    </ligand>
</feature>
<dbReference type="Gene3D" id="3.40.50.10780">
    <property type="entry name" value="Dipeptide transport protein"/>
    <property type="match status" value="1"/>
</dbReference>
<dbReference type="InterPro" id="IPR036177">
    <property type="entry name" value="Peptidase_M55_sf"/>
</dbReference>
<sequence length="297" mass="31238">MKALISVDMEGISGIVHSSETNPERYDYQRGRELMTAEANAVIAGVLDAEPTAEVLVADAHGTFRNLLPERLDRRARLVRGKPRALNMLAGLDGETDAALFVGYHVRAGEGPGVLAHTMNGEILDVRVTTRPPGDDVRGTGRAAGEAVRATVRSLGEIGLNAAMAGHHGVPVVLLSGDDAACAEASDLLPGTVTVPVKEALGMAAAVTLHPEEARDRLRRAAADAVTRRTEIPPLTLTGPLEVEVDLASPHTIDLAVLVPGITRARGARTVAFTAPDYGTAYRLVLLLAQLATIRPA</sequence>
<feature type="binding site" evidence="2">
    <location>
        <position position="10"/>
    </location>
    <ligand>
        <name>Zn(2+)</name>
        <dbReference type="ChEBI" id="CHEBI:29105"/>
        <label>1</label>
    </ligand>
</feature>
<dbReference type="GO" id="GO:0004177">
    <property type="term" value="F:aminopeptidase activity"/>
    <property type="evidence" value="ECO:0007669"/>
    <property type="project" value="UniProtKB-KW"/>
</dbReference>
<keyword evidence="2" id="KW-0479">Metal-binding</keyword>
<accession>A0A1V0U7V6</accession>
<dbReference type="STRING" id="1935.B1H20_07865"/>
<proteinExistence type="predicted"/>
<evidence type="ECO:0000313" key="3">
    <source>
        <dbReference type="EMBL" id="ARF61335.1"/>
    </source>
</evidence>
<feature type="binding site" evidence="2">
    <location>
        <position position="8"/>
    </location>
    <ligand>
        <name>Zn(2+)</name>
        <dbReference type="ChEBI" id="CHEBI:29105"/>
        <label>1</label>
    </ligand>
</feature>
<dbReference type="CDD" id="cd08663">
    <property type="entry name" value="DAP_dppA_1"/>
    <property type="match status" value="1"/>
</dbReference>
<evidence type="ECO:0000313" key="4">
    <source>
        <dbReference type="Proteomes" id="UP000192445"/>
    </source>
</evidence>
<dbReference type="Proteomes" id="UP000192445">
    <property type="component" value="Chromosome"/>
</dbReference>
<feature type="active site" description="Nucleophile" evidence="1">
    <location>
        <position position="117"/>
    </location>
</feature>
<feature type="binding site" evidence="2">
    <location>
        <position position="105"/>
    </location>
    <ligand>
        <name>Zn(2+)</name>
        <dbReference type="ChEBI" id="CHEBI:29105"/>
        <label>2</label>
    </ligand>
</feature>
<dbReference type="InterPro" id="IPR007035">
    <property type="entry name" value="Peptidase_M55"/>
</dbReference>
<dbReference type="RefSeq" id="WP_083192277.1">
    <property type="nucleotide sequence ID" value="NZ_CP020570.1"/>
</dbReference>
<feature type="binding site" evidence="2">
    <location>
        <position position="157"/>
    </location>
    <ligand>
        <name>Zn(2+)</name>
        <dbReference type="ChEBI" id="CHEBI:29105"/>
        <label>2</label>
    </ligand>
</feature>
<keyword evidence="3" id="KW-0645">Protease</keyword>
<dbReference type="InterPro" id="IPR027476">
    <property type="entry name" value="DppA_N"/>
</dbReference>
<feature type="binding site" evidence="2">
    <location>
        <position position="8"/>
    </location>
    <ligand>
        <name>Zn(2+)</name>
        <dbReference type="ChEBI" id="CHEBI:29105"/>
        <label>2</label>
    </ligand>
</feature>
<dbReference type="AlphaFoldDB" id="A0A1V0U7V6"/>
<reference evidence="3 4" key="1">
    <citation type="submission" date="2017-03" db="EMBL/GenBank/DDBJ databases">
        <title>Complete Genome Sequence of a natural compounds producer, Streptomyces violaceus S21.</title>
        <authorList>
            <person name="Zhong C."/>
            <person name="Zhao Z."/>
            <person name="Fu J."/>
            <person name="Zong G."/>
            <person name="Qin R."/>
            <person name="Cao G."/>
        </authorList>
    </citation>
    <scope>NUCLEOTIDE SEQUENCE [LARGE SCALE GENOMIC DNA]</scope>
    <source>
        <strain evidence="3 4">S21</strain>
    </source>
</reference>
<dbReference type="EMBL" id="CP020570">
    <property type="protein sequence ID" value="ARF61335.1"/>
    <property type="molecule type" value="Genomic_DNA"/>
</dbReference>
<dbReference type="GO" id="GO:0046872">
    <property type="term" value="F:metal ion binding"/>
    <property type="evidence" value="ECO:0007669"/>
    <property type="project" value="UniProtKB-KW"/>
</dbReference>
<evidence type="ECO:0000256" key="1">
    <source>
        <dbReference type="PIRSR" id="PIRSR015853-1"/>
    </source>
</evidence>
<dbReference type="SUPFAM" id="SSF63992">
    <property type="entry name" value="Dipeptide transport protein"/>
    <property type="match status" value="1"/>
</dbReference>
<keyword evidence="3" id="KW-0378">Hydrolase</keyword>
<dbReference type="KEGG" id="svu:B1H20_07865"/>